<dbReference type="PANTHER" id="PTHR35395:SF1">
    <property type="entry name" value="DUF6536 DOMAIN-CONTAINING PROTEIN"/>
    <property type="match status" value="1"/>
</dbReference>
<organism evidence="4 5">
    <name type="scientific">Anthostomella pinea</name>
    <dbReference type="NCBI Taxonomy" id="933095"/>
    <lineage>
        <taxon>Eukaryota</taxon>
        <taxon>Fungi</taxon>
        <taxon>Dikarya</taxon>
        <taxon>Ascomycota</taxon>
        <taxon>Pezizomycotina</taxon>
        <taxon>Sordariomycetes</taxon>
        <taxon>Xylariomycetidae</taxon>
        <taxon>Xylariales</taxon>
        <taxon>Xylariaceae</taxon>
        <taxon>Anthostomella</taxon>
    </lineage>
</organism>
<feature type="transmembrane region" description="Helical" evidence="2">
    <location>
        <begin position="171"/>
        <end position="193"/>
    </location>
</feature>
<evidence type="ECO:0000313" key="4">
    <source>
        <dbReference type="EMBL" id="CAJ2502436.1"/>
    </source>
</evidence>
<feature type="transmembrane region" description="Helical" evidence="2">
    <location>
        <begin position="403"/>
        <end position="425"/>
    </location>
</feature>
<feature type="transmembrane region" description="Helical" evidence="2">
    <location>
        <begin position="456"/>
        <end position="474"/>
    </location>
</feature>
<sequence>MPQHLISDRIQEETEYTSSRSRLPSRGTLTPSMGWPFHHRNTSEVPSSTWSSHMNLSGLFRPTNGQRRSFFHSHAANQDDAISIARSIVPDYIVNFLRGETPETLARKKESQQWGRRGIEIIPNHRDTLASCPVEFGHYYSSTTDLTDPNEHSSRSQNGLRRHFTGWRGGVVFNTVLTFIILVAGIVCLILAFTKSKAQSGESSIYSGDCTKAHNLNIGLHVVINVFTVVLLAGANYVFHVLSSPTRREVTTAHEKRRWLDIGIPSLRNFAHISSFRATLTIIIMLAAVANQVIYNAVIFTSQSTQETCSVNVSGSMLGVAALLNLVTFLSLTVVLTRSSFKPLATLGDAIRSFLENPDETTTGVCLLSKDDVRQGRWESTKAKYFPQPTDHHWIQSPSLARWAVTILSWLAASVPTAVALALMIRANNDNSLTPFGTATANATFLLPSSFTAPQMAIIASLPQLLLAILYLTINSLLTTYFLSQEIALFAVGPRALRVSSNPSGRQSTSLYLTLPRPVSWMLLAVFAALGLVLSQAVFPAALDAATATAFAPSSSPDHAASAVVPAIAFSTQALLTLIVILIVILVALLIAVLGLGLRLTPAARLADGTAKGNPIALQGGSCSAALSAKCHPAAGEGEIWLGRATWGVVQPATGVRVGRCAFSGEGAGCVDVGRSYA</sequence>
<evidence type="ECO:0000313" key="5">
    <source>
        <dbReference type="Proteomes" id="UP001295740"/>
    </source>
</evidence>
<dbReference type="Proteomes" id="UP001295740">
    <property type="component" value="Unassembled WGS sequence"/>
</dbReference>
<feature type="transmembrane region" description="Helical" evidence="2">
    <location>
        <begin position="521"/>
        <end position="543"/>
    </location>
</feature>
<dbReference type="AlphaFoldDB" id="A0AAI8VDK8"/>
<gene>
    <name evidence="4" type="ORF">KHLLAP_LOCUS2904</name>
</gene>
<feature type="transmembrane region" description="Helical" evidence="2">
    <location>
        <begin position="315"/>
        <end position="336"/>
    </location>
</feature>
<keyword evidence="5" id="KW-1185">Reference proteome</keyword>
<feature type="transmembrane region" description="Helical" evidence="2">
    <location>
        <begin position="276"/>
        <end position="295"/>
    </location>
</feature>
<dbReference type="InterPro" id="IPR046623">
    <property type="entry name" value="DUF6536"/>
</dbReference>
<protein>
    <submittedName>
        <fullName evidence="4">Uu.00g098300.m01.CDS01</fullName>
    </submittedName>
</protein>
<accession>A0AAI8VDK8</accession>
<feature type="region of interest" description="Disordered" evidence="1">
    <location>
        <begin position="1"/>
        <end position="37"/>
    </location>
</feature>
<evidence type="ECO:0000256" key="2">
    <source>
        <dbReference type="SAM" id="Phobius"/>
    </source>
</evidence>
<proteinExistence type="predicted"/>
<dbReference type="Pfam" id="PF20163">
    <property type="entry name" value="DUF6536"/>
    <property type="match status" value="1"/>
</dbReference>
<feature type="compositionally biased region" description="Polar residues" evidence="1">
    <location>
        <begin position="16"/>
        <end position="31"/>
    </location>
</feature>
<keyword evidence="2" id="KW-0812">Transmembrane</keyword>
<dbReference type="PANTHER" id="PTHR35395">
    <property type="entry name" value="DUF6536 DOMAIN-CONTAINING PROTEIN"/>
    <property type="match status" value="1"/>
</dbReference>
<keyword evidence="2" id="KW-0472">Membrane</keyword>
<feature type="domain" description="DUF6536" evidence="3">
    <location>
        <begin position="167"/>
        <end position="313"/>
    </location>
</feature>
<comment type="caution">
    <text evidence="4">The sequence shown here is derived from an EMBL/GenBank/DDBJ whole genome shotgun (WGS) entry which is preliminary data.</text>
</comment>
<name>A0AAI8VDK8_9PEZI</name>
<evidence type="ECO:0000259" key="3">
    <source>
        <dbReference type="Pfam" id="PF20163"/>
    </source>
</evidence>
<keyword evidence="2" id="KW-1133">Transmembrane helix</keyword>
<dbReference type="EMBL" id="CAUWAG010000004">
    <property type="protein sequence ID" value="CAJ2502436.1"/>
    <property type="molecule type" value="Genomic_DNA"/>
</dbReference>
<feature type="compositionally biased region" description="Basic and acidic residues" evidence="1">
    <location>
        <begin position="1"/>
        <end position="12"/>
    </location>
</feature>
<feature type="transmembrane region" description="Helical" evidence="2">
    <location>
        <begin position="218"/>
        <end position="239"/>
    </location>
</feature>
<feature type="transmembrane region" description="Helical" evidence="2">
    <location>
        <begin position="563"/>
        <end position="596"/>
    </location>
</feature>
<evidence type="ECO:0000256" key="1">
    <source>
        <dbReference type="SAM" id="MobiDB-lite"/>
    </source>
</evidence>
<reference evidence="4" key="1">
    <citation type="submission" date="2023-10" db="EMBL/GenBank/DDBJ databases">
        <authorList>
            <person name="Hackl T."/>
        </authorList>
    </citation>
    <scope>NUCLEOTIDE SEQUENCE</scope>
</reference>